<name>A0ABY3RR38_9MICO</name>
<dbReference type="Proteomes" id="UP001199642">
    <property type="component" value="Chromosome"/>
</dbReference>
<sequence>MRRLSLLVPLALAAVLLAGCAPSAAGPTPSTSPTTGTGADPSPAPTPEETPETSALVLSLDTLSAVSADGAVLTSAPLSDAAAVTSVLTDHLGEPTATTRDDRYGFTSTKWGEAVIVGTADQSSDASVSFRAAAIDALALRSSDGASVGMTGDEVAATGASLDSTWSDDANGRNHEVFVSQRKAIDGTSSLVHPGETGSVFVSYDVVNSVLESISAPGNDFSDL</sequence>
<protein>
    <recommendedName>
        <fullName evidence="5">Lipoprotein</fullName>
    </recommendedName>
</protein>
<evidence type="ECO:0000256" key="1">
    <source>
        <dbReference type="SAM" id="MobiDB-lite"/>
    </source>
</evidence>
<feature type="signal peptide" evidence="2">
    <location>
        <begin position="1"/>
        <end position="25"/>
    </location>
</feature>
<keyword evidence="2" id="KW-0732">Signal</keyword>
<organism evidence="3 4">
    <name type="scientific">Microbacterium resistens</name>
    <dbReference type="NCBI Taxonomy" id="156977"/>
    <lineage>
        <taxon>Bacteria</taxon>
        <taxon>Bacillati</taxon>
        <taxon>Actinomycetota</taxon>
        <taxon>Actinomycetes</taxon>
        <taxon>Micrococcales</taxon>
        <taxon>Microbacteriaceae</taxon>
        <taxon>Microbacterium</taxon>
    </lineage>
</organism>
<evidence type="ECO:0000313" key="3">
    <source>
        <dbReference type="EMBL" id="UGS26578.1"/>
    </source>
</evidence>
<evidence type="ECO:0008006" key="5">
    <source>
        <dbReference type="Google" id="ProtNLM"/>
    </source>
</evidence>
<feature type="region of interest" description="Disordered" evidence="1">
    <location>
        <begin position="23"/>
        <end position="53"/>
    </location>
</feature>
<feature type="chain" id="PRO_5046997062" description="Lipoprotein" evidence="2">
    <location>
        <begin position="26"/>
        <end position="224"/>
    </location>
</feature>
<proteinExistence type="predicted"/>
<gene>
    <name evidence="3" type="ORF">K8F61_18510</name>
</gene>
<dbReference type="RefSeq" id="WP_231820216.1">
    <property type="nucleotide sequence ID" value="NZ_CP082781.1"/>
</dbReference>
<evidence type="ECO:0000313" key="4">
    <source>
        <dbReference type="Proteomes" id="UP001199642"/>
    </source>
</evidence>
<evidence type="ECO:0000256" key="2">
    <source>
        <dbReference type="SAM" id="SignalP"/>
    </source>
</evidence>
<dbReference type="PROSITE" id="PS51257">
    <property type="entry name" value="PROKAR_LIPOPROTEIN"/>
    <property type="match status" value="1"/>
</dbReference>
<keyword evidence="4" id="KW-1185">Reference proteome</keyword>
<dbReference type="EMBL" id="CP082781">
    <property type="protein sequence ID" value="UGS26578.1"/>
    <property type="molecule type" value="Genomic_DNA"/>
</dbReference>
<reference evidence="3 4" key="1">
    <citation type="submission" date="2023-01" db="EMBL/GenBank/DDBJ databases">
        <title>Characterization of estradiol degrading bacteria Microbacterium sp. MZT7 and reveal degrading genes through genome analysis.</title>
        <authorList>
            <person name="Hao P."/>
            <person name="Gao Y."/>
        </authorList>
    </citation>
    <scope>NUCLEOTIDE SEQUENCE [LARGE SCALE GENOMIC DNA]</scope>
    <source>
        <strain evidence="3 4">MZT7</strain>
    </source>
</reference>
<accession>A0ABY3RR38</accession>
<feature type="compositionally biased region" description="Low complexity" evidence="1">
    <location>
        <begin position="23"/>
        <end position="41"/>
    </location>
</feature>